<gene>
    <name evidence="1" type="ORF">GCM10011505_38100</name>
</gene>
<name>A0ABQ1IVE1_9PROT</name>
<evidence type="ECO:0008006" key="3">
    <source>
        <dbReference type="Google" id="ProtNLM"/>
    </source>
</evidence>
<protein>
    <recommendedName>
        <fullName evidence="3">Methyl-accepting chemotaxis protein</fullName>
    </recommendedName>
</protein>
<proteinExistence type="predicted"/>
<evidence type="ECO:0000313" key="1">
    <source>
        <dbReference type="EMBL" id="GGB53425.1"/>
    </source>
</evidence>
<reference evidence="2" key="1">
    <citation type="journal article" date="2019" name="Int. J. Syst. Evol. Microbiol.">
        <title>The Global Catalogue of Microorganisms (GCM) 10K type strain sequencing project: providing services to taxonomists for standard genome sequencing and annotation.</title>
        <authorList>
            <consortium name="The Broad Institute Genomics Platform"/>
            <consortium name="The Broad Institute Genome Sequencing Center for Infectious Disease"/>
            <person name="Wu L."/>
            <person name="Ma J."/>
        </authorList>
    </citation>
    <scope>NUCLEOTIDE SEQUENCE [LARGE SCALE GENOMIC DNA]</scope>
    <source>
        <strain evidence="2">CGMCC 1.10188</strain>
    </source>
</reference>
<sequence length="211" mass="21697">MADTTTASAPAGPIIALGLGLAAAIALMTANPARAAGPDPAITAKIDAIDARILRPVLTDPALIAAIQAQNQTSAALSDADIKALDTAWRAEVGTAATPTISKVQAAPASALLRDAKTASEGLIAEIFAMDDRGLNVAMSDVTSDYWQGDEAKWQETFLKGADARHLSEVDFDESTQSYTVQVSLPVVDPATAKPIGAVTFGIDVEALDAL</sequence>
<dbReference type="EMBL" id="BMDZ01000054">
    <property type="protein sequence ID" value="GGB53425.1"/>
    <property type="molecule type" value="Genomic_DNA"/>
</dbReference>
<accession>A0ABQ1IVE1</accession>
<organism evidence="1 2">
    <name type="scientific">Tistrella bauzanensis</name>
    <dbReference type="NCBI Taxonomy" id="657419"/>
    <lineage>
        <taxon>Bacteria</taxon>
        <taxon>Pseudomonadati</taxon>
        <taxon>Pseudomonadota</taxon>
        <taxon>Alphaproteobacteria</taxon>
        <taxon>Geminicoccales</taxon>
        <taxon>Geminicoccaceae</taxon>
        <taxon>Tistrella</taxon>
    </lineage>
</organism>
<dbReference type="Proteomes" id="UP000603352">
    <property type="component" value="Unassembled WGS sequence"/>
</dbReference>
<dbReference type="RefSeq" id="WP_229708309.1">
    <property type="nucleotide sequence ID" value="NZ_BMDZ01000054.1"/>
</dbReference>
<keyword evidence="2" id="KW-1185">Reference proteome</keyword>
<evidence type="ECO:0000313" key="2">
    <source>
        <dbReference type="Proteomes" id="UP000603352"/>
    </source>
</evidence>
<comment type="caution">
    <text evidence="1">The sequence shown here is derived from an EMBL/GenBank/DDBJ whole genome shotgun (WGS) entry which is preliminary data.</text>
</comment>